<feature type="domain" description="Methyltransferase" evidence="1">
    <location>
        <begin position="59"/>
        <end position="149"/>
    </location>
</feature>
<dbReference type="OrthoDB" id="2013972at2759"/>
<dbReference type="Pfam" id="PF13649">
    <property type="entry name" value="Methyltransf_25"/>
    <property type="match status" value="1"/>
</dbReference>
<name>A0A397TU05_9GLOM</name>
<dbReference type="EMBL" id="QKYT01000016">
    <property type="protein sequence ID" value="RIA98384.1"/>
    <property type="molecule type" value="Genomic_DNA"/>
</dbReference>
<organism evidence="2 3">
    <name type="scientific">Glomus cerebriforme</name>
    <dbReference type="NCBI Taxonomy" id="658196"/>
    <lineage>
        <taxon>Eukaryota</taxon>
        <taxon>Fungi</taxon>
        <taxon>Fungi incertae sedis</taxon>
        <taxon>Mucoromycota</taxon>
        <taxon>Glomeromycotina</taxon>
        <taxon>Glomeromycetes</taxon>
        <taxon>Glomerales</taxon>
        <taxon>Glomeraceae</taxon>
        <taxon>Glomus</taxon>
    </lineage>
</organism>
<dbReference type="CDD" id="cd02440">
    <property type="entry name" value="AdoMet_MTases"/>
    <property type="match status" value="1"/>
</dbReference>
<dbReference type="STRING" id="658196.A0A397TU05"/>
<dbReference type="Proteomes" id="UP000265703">
    <property type="component" value="Unassembled WGS sequence"/>
</dbReference>
<sequence>MGVNISSERRRTGYYGRRILFDDQEIDRIQVQHHFAREAWNGNFSSPIKDVLNAGGATVLDIGCGAGTFLCEMAADYPNARYVGVDKLQIFPNTLPKNVTFIQSDILRGLPFDNDSFDFIYIRFLVFDLADYEWRMVIDEMTRILKPNGYLEMMEPRIEMNNKGPITEKIVNAIQVRARSRHLNPYIVDKFNEFMHSTNKLKNIKYEVKRIPCGKWGDKQGELGAMYMYEIFKKHLHYVNNIQPNEHDNNLNNFLKEIEQFHTYFEFVRCFAQKIKKVDVD</sequence>
<keyword evidence="3" id="KW-1185">Reference proteome</keyword>
<protein>
    <submittedName>
        <fullName evidence="2">S-adenosyl-L-methionine-dependent methyltransferase</fullName>
    </submittedName>
</protein>
<gene>
    <name evidence="2" type="ORF">C1645_870743</name>
</gene>
<evidence type="ECO:0000313" key="3">
    <source>
        <dbReference type="Proteomes" id="UP000265703"/>
    </source>
</evidence>
<reference evidence="2 3" key="1">
    <citation type="submission" date="2018-06" db="EMBL/GenBank/DDBJ databases">
        <title>Comparative genomics reveals the genomic features of Rhizophagus irregularis, R. cerebriforme, R. diaphanum and Gigaspora rosea, and their symbiotic lifestyle signature.</title>
        <authorList>
            <person name="Morin E."/>
            <person name="San Clemente H."/>
            <person name="Chen E.C.H."/>
            <person name="De La Providencia I."/>
            <person name="Hainaut M."/>
            <person name="Kuo A."/>
            <person name="Kohler A."/>
            <person name="Murat C."/>
            <person name="Tang N."/>
            <person name="Roy S."/>
            <person name="Loubradou J."/>
            <person name="Henrissat B."/>
            <person name="Grigoriev I.V."/>
            <person name="Corradi N."/>
            <person name="Roux C."/>
            <person name="Martin F.M."/>
        </authorList>
    </citation>
    <scope>NUCLEOTIDE SEQUENCE [LARGE SCALE GENOMIC DNA]</scope>
    <source>
        <strain evidence="2 3">DAOM 227022</strain>
    </source>
</reference>
<proteinExistence type="predicted"/>
<dbReference type="SUPFAM" id="SSF53335">
    <property type="entry name" value="S-adenosyl-L-methionine-dependent methyltransferases"/>
    <property type="match status" value="1"/>
</dbReference>
<dbReference type="Gene3D" id="3.40.50.150">
    <property type="entry name" value="Vaccinia Virus protein VP39"/>
    <property type="match status" value="1"/>
</dbReference>
<keyword evidence="2" id="KW-0489">Methyltransferase</keyword>
<dbReference type="InterPro" id="IPR041698">
    <property type="entry name" value="Methyltransf_25"/>
</dbReference>
<accession>A0A397TU05</accession>
<dbReference type="PANTHER" id="PTHR43591">
    <property type="entry name" value="METHYLTRANSFERASE"/>
    <property type="match status" value="1"/>
</dbReference>
<keyword evidence="2" id="KW-0808">Transferase</keyword>
<evidence type="ECO:0000313" key="2">
    <source>
        <dbReference type="EMBL" id="RIA98384.1"/>
    </source>
</evidence>
<dbReference type="GO" id="GO:0008168">
    <property type="term" value="F:methyltransferase activity"/>
    <property type="evidence" value="ECO:0007669"/>
    <property type="project" value="UniProtKB-KW"/>
</dbReference>
<dbReference type="GO" id="GO:0032259">
    <property type="term" value="P:methylation"/>
    <property type="evidence" value="ECO:0007669"/>
    <property type="project" value="UniProtKB-KW"/>
</dbReference>
<dbReference type="InterPro" id="IPR029063">
    <property type="entry name" value="SAM-dependent_MTases_sf"/>
</dbReference>
<dbReference type="PANTHER" id="PTHR43591:SF24">
    <property type="entry name" value="2-METHOXY-6-POLYPRENYL-1,4-BENZOQUINOL METHYLASE, MITOCHONDRIAL"/>
    <property type="match status" value="1"/>
</dbReference>
<comment type="caution">
    <text evidence="2">The sequence shown here is derived from an EMBL/GenBank/DDBJ whole genome shotgun (WGS) entry which is preliminary data.</text>
</comment>
<dbReference type="AlphaFoldDB" id="A0A397TU05"/>
<evidence type="ECO:0000259" key="1">
    <source>
        <dbReference type="Pfam" id="PF13649"/>
    </source>
</evidence>